<dbReference type="Proteomes" id="UP001592531">
    <property type="component" value="Unassembled WGS sequence"/>
</dbReference>
<feature type="compositionally biased region" description="Basic residues" evidence="1">
    <location>
        <begin position="171"/>
        <end position="181"/>
    </location>
</feature>
<name>A0ABV6VUM3_9ACTN</name>
<dbReference type="EMBL" id="JBHFAB010000007">
    <property type="protein sequence ID" value="MFC1417407.1"/>
    <property type="molecule type" value="Genomic_DNA"/>
</dbReference>
<evidence type="ECO:0000256" key="1">
    <source>
        <dbReference type="SAM" id="MobiDB-lite"/>
    </source>
</evidence>
<evidence type="ECO:0000313" key="3">
    <source>
        <dbReference type="Proteomes" id="UP001592531"/>
    </source>
</evidence>
<gene>
    <name evidence="2" type="ORF">ACEZDE_12200</name>
</gene>
<organism evidence="2 3">
    <name type="scientific">Streptacidiphilus cavernicola</name>
    <dbReference type="NCBI Taxonomy" id="3342716"/>
    <lineage>
        <taxon>Bacteria</taxon>
        <taxon>Bacillati</taxon>
        <taxon>Actinomycetota</taxon>
        <taxon>Actinomycetes</taxon>
        <taxon>Kitasatosporales</taxon>
        <taxon>Streptomycetaceae</taxon>
        <taxon>Streptacidiphilus</taxon>
    </lineage>
</organism>
<feature type="region of interest" description="Disordered" evidence="1">
    <location>
        <begin position="132"/>
        <end position="181"/>
    </location>
</feature>
<comment type="caution">
    <text evidence="2">The sequence shown here is derived from an EMBL/GenBank/DDBJ whole genome shotgun (WGS) entry which is preliminary data.</text>
</comment>
<reference evidence="2 3" key="1">
    <citation type="submission" date="2024-09" db="EMBL/GenBank/DDBJ databases">
        <authorList>
            <person name="Lee S.D."/>
        </authorList>
    </citation>
    <scope>NUCLEOTIDE SEQUENCE [LARGE SCALE GENOMIC DNA]</scope>
    <source>
        <strain evidence="2 3">N8-3</strain>
    </source>
</reference>
<dbReference type="RefSeq" id="WP_380535491.1">
    <property type="nucleotide sequence ID" value="NZ_JBHFAB010000007.1"/>
</dbReference>
<evidence type="ECO:0000313" key="2">
    <source>
        <dbReference type="EMBL" id="MFC1417407.1"/>
    </source>
</evidence>
<proteinExistence type="predicted"/>
<accession>A0ABV6VUM3</accession>
<sequence>MTELSGAELLDRTLVEESAKKSGLLWVRVADGTDRPLWQTWHDGAVVLVGEGAEQPLHGLADGQSTVLTARSKDKGGRLVSWPVRVEQLAPGSAEWTAAAEELRAKRLNSPDHESVTDRWARESRLLRLVAADGPVSGPDALPDGSHAAAPVPSPATTRQPVPAALPKLLFGRRRKPRKQK</sequence>
<keyword evidence="3" id="KW-1185">Reference proteome</keyword>
<protein>
    <submittedName>
        <fullName evidence="2">Uncharacterized protein</fullName>
    </submittedName>
</protein>